<organism evidence="1 2">
    <name type="scientific">Trichogramma brassicae</name>
    <dbReference type="NCBI Taxonomy" id="86971"/>
    <lineage>
        <taxon>Eukaryota</taxon>
        <taxon>Metazoa</taxon>
        <taxon>Ecdysozoa</taxon>
        <taxon>Arthropoda</taxon>
        <taxon>Hexapoda</taxon>
        <taxon>Insecta</taxon>
        <taxon>Pterygota</taxon>
        <taxon>Neoptera</taxon>
        <taxon>Endopterygota</taxon>
        <taxon>Hymenoptera</taxon>
        <taxon>Apocrita</taxon>
        <taxon>Proctotrupomorpha</taxon>
        <taxon>Chalcidoidea</taxon>
        <taxon>Trichogrammatidae</taxon>
        <taxon>Trichogramma</taxon>
    </lineage>
</organism>
<evidence type="ECO:0000313" key="1">
    <source>
        <dbReference type="EMBL" id="CAB0038170.1"/>
    </source>
</evidence>
<reference evidence="1 2" key="1">
    <citation type="submission" date="2020-02" db="EMBL/GenBank/DDBJ databases">
        <authorList>
            <person name="Ferguson B K."/>
        </authorList>
    </citation>
    <scope>NUCLEOTIDE SEQUENCE [LARGE SCALE GENOMIC DNA]</scope>
</reference>
<protein>
    <submittedName>
        <fullName evidence="1">Uncharacterized protein</fullName>
    </submittedName>
</protein>
<gene>
    <name evidence="1" type="ORF">TBRA_LOCUS9961</name>
</gene>
<dbReference type="EMBL" id="CADCXV010000894">
    <property type="protein sequence ID" value="CAB0038170.1"/>
    <property type="molecule type" value="Genomic_DNA"/>
</dbReference>
<evidence type="ECO:0000313" key="2">
    <source>
        <dbReference type="Proteomes" id="UP000479190"/>
    </source>
</evidence>
<keyword evidence="2" id="KW-1185">Reference proteome</keyword>
<proteinExistence type="predicted"/>
<dbReference type="Proteomes" id="UP000479190">
    <property type="component" value="Unassembled WGS sequence"/>
</dbReference>
<accession>A0A6H5IIZ6</accession>
<sequence length="313" mass="35332">MQEQHAVQAAGATEAPSSHTFCYSIFCCTFGSSFATISSYEFPSTRRMRDVYTHIYYIIRWRMNLCVSMRLHERTLMIYDGIAGDDRVVSARPHRPDFPCSQLRKIKYLGYNKSCLIRASMDALAIVMQIRLRKMAFAVCIPPLDGSSATAAISVATASSTTATTTTTASTLCYIATYFSPMKVCTLCWRQRRFDAPSCPVGHELSHGKRTSVRLYVISPVVYYIYARRVLVYVSHPSSEWSTLDEARRRSHLTCLLRQSLRTYVHYTDLAATRITASSQHMLQLSILFGFSDRKIFAISSCTTMYGIPNASL</sequence>
<dbReference type="AlphaFoldDB" id="A0A6H5IIZ6"/>
<name>A0A6H5IIZ6_9HYME</name>